<comment type="subcellular location">
    <subcellularLocation>
        <location evidence="1">Cell membrane</location>
    </subcellularLocation>
</comment>
<evidence type="ECO:0000313" key="9">
    <source>
        <dbReference type="Proteomes" id="UP000007052"/>
    </source>
</evidence>
<evidence type="ECO:0008006" key="10">
    <source>
        <dbReference type="Google" id="ProtNLM"/>
    </source>
</evidence>
<name>A0AB33QHU3_HAEP3</name>
<protein>
    <recommendedName>
        <fullName evidence="10">Hemolysin regulation protein AhpA</fullName>
    </recommendedName>
</protein>
<comment type="similarity">
    <text evidence="2">Belongs to the Smp family.</text>
</comment>
<dbReference type="AlphaFoldDB" id="A0AB33QHU3"/>
<proteinExistence type="inferred from homology"/>
<gene>
    <name evidence="8" type="ordered locus">PARA_01980</name>
</gene>
<keyword evidence="4 7" id="KW-0812">Transmembrane</keyword>
<feature type="transmembrane region" description="Helical" evidence="7">
    <location>
        <begin position="176"/>
        <end position="198"/>
    </location>
</feature>
<dbReference type="GO" id="GO:0005886">
    <property type="term" value="C:plasma membrane"/>
    <property type="evidence" value="ECO:0007669"/>
    <property type="project" value="UniProtKB-SubCell"/>
</dbReference>
<dbReference type="Pfam" id="PF10144">
    <property type="entry name" value="SMP_2"/>
    <property type="match status" value="1"/>
</dbReference>
<keyword evidence="3" id="KW-1003">Cell membrane</keyword>
<reference evidence="9" key="1">
    <citation type="submission" date="2010-07" db="EMBL/GenBank/DDBJ databases">
        <title>The genome sequence of Haemophilus parainfluenzae T3T1.</title>
        <authorList>
            <person name="Crook D."/>
            <person name="Hood D."/>
            <person name="Moxon R."/>
            <person name="Parkhill J."/>
            <person name="Aslett M."/>
            <person name="Bentley S.D."/>
        </authorList>
    </citation>
    <scope>NUCLEOTIDE SEQUENCE [LARGE SCALE GENOMIC DNA]</scope>
    <source>
        <strain evidence="9">T3T1</strain>
    </source>
</reference>
<evidence type="ECO:0000256" key="6">
    <source>
        <dbReference type="ARBA" id="ARBA00023136"/>
    </source>
</evidence>
<evidence type="ECO:0000256" key="4">
    <source>
        <dbReference type="ARBA" id="ARBA00022692"/>
    </source>
</evidence>
<evidence type="ECO:0000256" key="1">
    <source>
        <dbReference type="ARBA" id="ARBA00004236"/>
    </source>
</evidence>
<dbReference type="Proteomes" id="UP000007052">
    <property type="component" value="Chromosome"/>
</dbReference>
<dbReference type="InterPro" id="IPR019305">
    <property type="entry name" value="Uncharacterised_Smp"/>
</dbReference>
<accession>A0AB33QHU3</accession>
<evidence type="ECO:0000256" key="5">
    <source>
        <dbReference type="ARBA" id="ARBA00022989"/>
    </source>
</evidence>
<evidence type="ECO:0000256" key="7">
    <source>
        <dbReference type="SAM" id="Phobius"/>
    </source>
</evidence>
<evidence type="ECO:0000256" key="3">
    <source>
        <dbReference type="ARBA" id="ARBA00022475"/>
    </source>
</evidence>
<keyword evidence="6 7" id="KW-0472">Membrane</keyword>
<evidence type="ECO:0000313" key="8">
    <source>
        <dbReference type="EMBL" id="CBW14305.1"/>
    </source>
</evidence>
<organism evidence="8 9">
    <name type="scientific">Haemophilus parainfluenzae (strain T3T1)</name>
    <dbReference type="NCBI Taxonomy" id="862965"/>
    <lineage>
        <taxon>Bacteria</taxon>
        <taxon>Pseudomonadati</taxon>
        <taxon>Pseudomonadota</taxon>
        <taxon>Gammaproteobacteria</taxon>
        <taxon>Pasteurellales</taxon>
        <taxon>Pasteurellaceae</taxon>
        <taxon>Haemophilus</taxon>
    </lineage>
</organism>
<sequence length="233" mass="26571">MAKKWKNNVQLIKEKLQKSLMFGLIVLLCIGAMAVILFGVKQFKIGSQLSSVNQVANLSHTLVRQQANLFSVLLTNNAKSDQLVENLDNLVKENFVLDATIYDYNGKELAQSTNTGNLREQLGLEHKNEGEFSTQQIVEPIYSASNNAVRGFLRVTFDAQYAQTTQSKINQVFHRLYGEIVVVFLLGALFASSIHYFLSHYRRTYRKPVETKTVVNLQGKSSSQRFHQRRRRI</sequence>
<dbReference type="KEGG" id="hpr:PARA_01980"/>
<feature type="transmembrane region" description="Helical" evidence="7">
    <location>
        <begin position="20"/>
        <end position="40"/>
    </location>
</feature>
<dbReference type="EMBL" id="FQ312002">
    <property type="protein sequence ID" value="CBW14305.1"/>
    <property type="molecule type" value="Genomic_DNA"/>
</dbReference>
<keyword evidence="5 7" id="KW-1133">Transmembrane helix</keyword>
<evidence type="ECO:0000256" key="2">
    <source>
        <dbReference type="ARBA" id="ARBA00005362"/>
    </source>
</evidence>